<accession>A0A1B1TA81</accession>
<organism evidence="1">
    <name type="scientific">uncultured Poseidoniia archaeon</name>
    <dbReference type="NCBI Taxonomy" id="1697135"/>
    <lineage>
        <taxon>Archaea</taxon>
        <taxon>Methanobacteriati</taxon>
        <taxon>Thermoplasmatota</taxon>
        <taxon>Candidatus Poseidoniia</taxon>
        <taxon>environmental samples</taxon>
    </lineage>
</organism>
<name>A0A1B1TA81_9ARCH</name>
<reference evidence="1" key="2">
    <citation type="journal article" date="2015" name="ISME J.">
        <title>A new class of marine Euryarchaeota group II from the Mediterranean deep chlorophyll maximum.</title>
        <authorList>
            <person name="Martin-Cuadrado A.B."/>
            <person name="Garcia-Heredia I."/>
            <person name="Molto A.G."/>
            <person name="Lopez-Ubeda R."/>
            <person name="Kimes N."/>
            <person name="Lopez-Garcia P."/>
            <person name="Moreira D."/>
            <person name="Rodriguez-Valera F."/>
        </authorList>
    </citation>
    <scope>NUCLEOTIDE SEQUENCE</scope>
</reference>
<reference evidence="1" key="1">
    <citation type="submission" date="2014-11" db="EMBL/GenBank/DDBJ databases">
        <authorList>
            <person name="Zhu J."/>
            <person name="Qi W."/>
            <person name="Song R."/>
        </authorList>
    </citation>
    <scope>NUCLEOTIDE SEQUENCE</scope>
</reference>
<evidence type="ECO:0000313" key="1">
    <source>
        <dbReference type="EMBL" id="ANV79165.1"/>
    </source>
</evidence>
<proteinExistence type="predicted"/>
<sequence length="58" mass="6366">MRNLSRSSPPSSFANKVAASNAQEVNIFEVPSSILPAKEVETIANSNSKLSVFFRYSF</sequence>
<dbReference type="EMBL" id="KP211814">
    <property type="protein sequence ID" value="ANV79165.1"/>
    <property type="molecule type" value="Genomic_DNA"/>
</dbReference>
<dbReference type="AlphaFoldDB" id="A0A1B1TA81"/>
<protein>
    <submittedName>
        <fullName evidence="1">Uncharacterized protein</fullName>
    </submittedName>
</protein>